<keyword evidence="2" id="KW-0489">Methyltransferase</keyword>
<dbReference type="EMBL" id="DVHK01000094">
    <property type="protein sequence ID" value="HIR67319.1"/>
    <property type="molecule type" value="Genomic_DNA"/>
</dbReference>
<evidence type="ECO:0000256" key="3">
    <source>
        <dbReference type="ARBA" id="ARBA00022679"/>
    </source>
</evidence>
<dbReference type="GO" id="GO:0006396">
    <property type="term" value="P:RNA processing"/>
    <property type="evidence" value="ECO:0007669"/>
    <property type="project" value="InterPro"/>
</dbReference>
<dbReference type="InterPro" id="IPR053888">
    <property type="entry name" value="MRM3-like_sub_bind"/>
</dbReference>
<dbReference type="GO" id="GO:0008173">
    <property type="term" value="F:RNA methyltransferase activity"/>
    <property type="evidence" value="ECO:0007669"/>
    <property type="project" value="InterPro"/>
</dbReference>
<dbReference type="GO" id="GO:0003723">
    <property type="term" value="F:RNA binding"/>
    <property type="evidence" value="ECO:0007669"/>
    <property type="project" value="InterPro"/>
</dbReference>
<reference evidence="6" key="1">
    <citation type="submission" date="2020-10" db="EMBL/GenBank/DDBJ databases">
        <authorList>
            <person name="Gilroy R."/>
        </authorList>
    </citation>
    <scope>NUCLEOTIDE SEQUENCE</scope>
    <source>
        <strain evidence="6">ChiW16-3235</strain>
    </source>
</reference>
<evidence type="ECO:0000313" key="7">
    <source>
        <dbReference type="Proteomes" id="UP000823913"/>
    </source>
</evidence>
<evidence type="ECO:0000259" key="5">
    <source>
        <dbReference type="Pfam" id="PF22435"/>
    </source>
</evidence>
<dbReference type="PANTHER" id="PTHR43191">
    <property type="entry name" value="RRNA METHYLTRANSFERASE 3"/>
    <property type="match status" value="1"/>
</dbReference>
<evidence type="ECO:0008006" key="8">
    <source>
        <dbReference type="Google" id="ProtNLM"/>
    </source>
</evidence>
<feature type="domain" description="tRNA/rRNA methyltransferase SpoU type" evidence="4">
    <location>
        <begin position="128"/>
        <end position="268"/>
    </location>
</feature>
<reference evidence="6" key="2">
    <citation type="journal article" date="2021" name="PeerJ">
        <title>Extensive microbial diversity within the chicken gut microbiome revealed by metagenomics and culture.</title>
        <authorList>
            <person name="Gilroy R."/>
            <person name="Ravi A."/>
            <person name="Getino M."/>
            <person name="Pursley I."/>
            <person name="Horton D.L."/>
            <person name="Alikhan N.F."/>
            <person name="Baker D."/>
            <person name="Gharbi K."/>
            <person name="Hall N."/>
            <person name="Watson M."/>
            <person name="Adriaenssens E.M."/>
            <person name="Foster-Nyarko E."/>
            <person name="Jarju S."/>
            <person name="Secka A."/>
            <person name="Antonio M."/>
            <person name="Oren A."/>
            <person name="Chaudhuri R.R."/>
            <person name="La Ragione R."/>
            <person name="Hildebrand F."/>
            <person name="Pallen M.J."/>
        </authorList>
    </citation>
    <scope>NUCLEOTIDE SEQUENCE</scope>
    <source>
        <strain evidence="6">ChiW16-3235</strain>
    </source>
</reference>
<dbReference type="InterPro" id="IPR029026">
    <property type="entry name" value="tRNA_m1G_MTases_N"/>
</dbReference>
<dbReference type="Pfam" id="PF00588">
    <property type="entry name" value="SpoU_methylase"/>
    <property type="match status" value="1"/>
</dbReference>
<dbReference type="AlphaFoldDB" id="A0A9D1E744"/>
<sequence length="278" mass="30931">MEINELLKQLNFQPIGETNGRIKRVKGIISNSKPNPEKLFVAEGIWLASMCLKFGTHIDSLIVCPEYVRTPEVAELIKNLCGRTNERFIVSAKTYEKISEKGQPDGIMALAALPQRDISDFIPPKKAVILVIDGVEIPGNAGTMLRMADGAGADAVFFCNRKVRMTHPKLIKSSQGAILTVPVYEFPSVAECRAWLKKFGFTVYLADTRAQRFYYDEPFGTNTALVVGSERYGIAREWYSYDYSMIAIPMLGKCDSLNVGVAATVLTYEACIKNKLKK</sequence>
<dbReference type="SUPFAM" id="SSF55315">
    <property type="entry name" value="L30e-like"/>
    <property type="match status" value="1"/>
</dbReference>
<comment type="caution">
    <text evidence="6">The sequence shown here is derived from an EMBL/GenBank/DDBJ whole genome shotgun (WGS) entry which is preliminary data.</text>
</comment>
<evidence type="ECO:0000256" key="1">
    <source>
        <dbReference type="ARBA" id="ARBA00007228"/>
    </source>
</evidence>
<dbReference type="InterPro" id="IPR029028">
    <property type="entry name" value="Alpha/beta_knot_MTases"/>
</dbReference>
<dbReference type="InterPro" id="IPR001537">
    <property type="entry name" value="SpoU_MeTrfase"/>
</dbReference>
<dbReference type="InterPro" id="IPR051259">
    <property type="entry name" value="rRNA_Methyltransferase"/>
</dbReference>
<dbReference type="SUPFAM" id="SSF75217">
    <property type="entry name" value="alpha/beta knot"/>
    <property type="match status" value="1"/>
</dbReference>
<dbReference type="Gene3D" id="3.40.1280.10">
    <property type="match status" value="1"/>
</dbReference>
<dbReference type="PANTHER" id="PTHR43191:SF2">
    <property type="entry name" value="RRNA METHYLTRANSFERASE 3, MITOCHONDRIAL"/>
    <property type="match status" value="1"/>
</dbReference>
<protein>
    <recommendedName>
        <fullName evidence="8">RNA methyltransferase</fullName>
    </recommendedName>
</protein>
<feature type="domain" description="MRM3-like substrate binding" evidence="5">
    <location>
        <begin position="19"/>
        <end position="109"/>
    </location>
</feature>
<evidence type="ECO:0000256" key="2">
    <source>
        <dbReference type="ARBA" id="ARBA00022603"/>
    </source>
</evidence>
<proteinExistence type="inferred from homology"/>
<dbReference type="InterPro" id="IPR029064">
    <property type="entry name" value="Ribosomal_eL30-like_sf"/>
</dbReference>
<dbReference type="GO" id="GO:0032259">
    <property type="term" value="P:methylation"/>
    <property type="evidence" value="ECO:0007669"/>
    <property type="project" value="UniProtKB-KW"/>
</dbReference>
<comment type="similarity">
    <text evidence="1">Belongs to the class IV-like SAM-binding methyltransferase superfamily. RNA methyltransferase TrmH family.</text>
</comment>
<dbReference type="Pfam" id="PF22435">
    <property type="entry name" value="MRM3-like_sub_bind"/>
    <property type="match status" value="1"/>
</dbReference>
<gene>
    <name evidence="6" type="ORF">IAB94_04670</name>
</gene>
<name>A0A9D1E744_9FIRM</name>
<accession>A0A9D1E744</accession>
<evidence type="ECO:0000259" key="4">
    <source>
        <dbReference type="Pfam" id="PF00588"/>
    </source>
</evidence>
<dbReference type="Proteomes" id="UP000823913">
    <property type="component" value="Unassembled WGS sequence"/>
</dbReference>
<keyword evidence="3" id="KW-0808">Transferase</keyword>
<dbReference type="Gene3D" id="3.30.1330.30">
    <property type="match status" value="1"/>
</dbReference>
<evidence type="ECO:0000313" key="6">
    <source>
        <dbReference type="EMBL" id="HIR67319.1"/>
    </source>
</evidence>
<organism evidence="6 7">
    <name type="scientific">Candidatus Coproplasma avicola</name>
    <dbReference type="NCBI Taxonomy" id="2840744"/>
    <lineage>
        <taxon>Bacteria</taxon>
        <taxon>Bacillati</taxon>
        <taxon>Bacillota</taxon>
        <taxon>Clostridia</taxon>
        <taxon>Eubacteriales</taxon>
        <taxon>Candidatus Coproplasma</taxon>
    </lineage>
</organism>